<dbReference type="InParanoid" id="A0A077ZT40"/>
<dbReference type="Proteomes" id="UP000039865">
    <property type="component" value="Unassembled WGS sequence"/>
</dbReference>
<dbReference type="AlphaFoldDB" id="A0A077ZT40"/>
<name>A0A077ZT40_STYLE</name>
<accession>A0A077ZT40</accession>
<dbReference type="EMBL" id="CCKQ01001374">
    <property type="protein sequence ID" value="CDW72480.1"/>
    <property type="molecule type" value="Genomic_DNA"/>
</dbReference>
<reference evidence="1 2" key="1">
    <citation type="submission" date="2014-06" db="EMBL/GenBank/DDBJ databases">
        <authorList>
            <person name="Swart Estienne"/>
        </authorList>
    </citation>
    <scope>NUCLEOTIDE SEQUENCE [LARGE SCALE GENOMIC DNA]</scope>
    <source>
        <strain evidence="1 2">130c</strain>
    </source>
</reference>
<organism evidence="1 2">
    <name type="scientific">Stylonychia lemnae</name>
    <name type="common">Ciliate</name>
    <dbReference type="NCBI Taxonomy" id="5949"/>
    <lineage>
        <taxon>Eukaryota</taxon>
        <taxon>Sar</taxon>
        <taxon>Alveolata</taxon>
        <taxon>Ciliophora</taxon>
        <taxon>Intramacronucleata</taxon>
        <taxon>Spirotrichea</taxon>
        <taxon>Stichotrichia</taxon>
        <taxon>Sporadotrichida</taxon>
        <taxon>Oxytrichidae</taxon>
        <taxon>Stylonychinae</taxon>
        <taxon>Stylonychia</taxon>
    </lineage>
</organism>
<sequence length="102" mass="12288">MSLPDDRTFFTGHYHSYKWNKKLCFEARDSLFECADQQENSNKYRCPDQLYAYEMWCPPDFRKVHSSLRRKHKIDDQVYDAESLRKINTSKQIISTNHVATY</sequence>
<gene>
    <name evidence="1" type="primary">Contig4675.g4992</name>
    <name evidence="1" type="ORF">STYLEM_1440</name>
</gene>
<evidence type="ECO:0000313" key="1">
    <source>
        <dbReference type="EMBL" id="CDW72480.1"/>
    </source>
</evidence>
<dbReference type="OrthoDB" id="10448729at2759"/>
<evidence type="ECO:0000313" key="2">
    <source>
        <dbReference type="Proteomes" id="UP000039865"/>
    </source>
</evidence>
<keyword evidence="2" id="KW-1185">Reference proteome</keyword>
<proteinExistence type="predicted"/>
<protein>
    <submittedName>
        <fullName evidence="1">Uncharacterized protein</fullName>
    </submittedName>
</protein>